<reference evidence="4" key="4">
    <citation type="submission" date="2021-06" db="EMBL/GenBank/DDBJ databases">
        <authorList>
            <consortium name="NCBI Pathogen Detection Project"/>
        </authorList>
    </citation>
    <scope>NUCLEOTIDE SEQUENCE</scope>
    <source>
        <strain evidence="4">HN1000</strain>
    </source>
</reference>
<gene>
    <name evidence="3" type="ORF">BN1095_640071</name>
    <name evidence="2" type="ORF">BN1096_740128</name>
    <name evidence="1" type="ORF">BN1097_360061</name>
    <name evidence="4" type="ORF">KRM00_001426</name>
    <name evidence="6" type="ORF">SAMEA1402399_02981</name>
    <name evidence="5" type="ORF">SAMEA3375112_02449</name>
</gene>
<reference evidence="5 7" key="2">
    <citation type="submission" date="2017-02" db="EMBL/GenBank/DDBJ databases">
        <authorList>
            <consortium name="Pathogen Informatics"/>
        </authorList>
    </citation>
    <scope>NUCLEOTIDE SEQUENCE [LARGE SCALE GENOMIC DNA]</scope>
    <source>
        <strain evidence="8">clo34</strain>
        <strain evidence="6">Clo34</strain>
        <strain evidence="5 7">VRECD0157</strain>
    </source>
</reference>
<sequence>MEGKVKKAFPGGNTSQGSYSFFDYIIPENVKRVFCLKGGPGVGKSSLMKKIYKEFLHRGYDIDLYHCPSDPSSLDGLVIKKLGVVLMDATAPHTMDPKLPGALDEIINLGDYWNTEELEKNKQEISVYDKDISNSFKRAFKFLKSAEPIFRDIEEKYSDCMDYGKVNLVTEEFIKRLFDGVKSTGNLKREKHLFGSAITPVGCLDYTENILKDVKKVYYLDGEIGTGKTTLLNKVYKKAIEKGLNVEVYHYPLIPEKIETVLLTDLDIGITISTTFKEEDTIDLNQFLNREKLLKYEEDIKFDEKVLDDLICWAVLNLKRAKSKHDIIESYYSPNMRFDEVGKLRDKLIKRILKYEENL</sequence>
<dbReference type="EMBL" id="FUPS01000008">
    <property type="protein sequence ID" value="SJS59233.1"/>
    <property type="molecule type" value="Genomic_DNA"/>
</dbReference>
<proteinExistence type="predicted"/>
<evidence type="ECO:0000313" key="4">
    <source>
        <dbReference type="EMBL" id="HBH1541949.1"/>
    </source>
</evidence>
<dbReference type="Proteomes" id="UP000411588">
    <property type="component" value="Unassembled WGS sequence"/>
</dbReference>
<dbReference type="RefSeq" id="WP_003435617.1">
    <property type="nucleotide sequence ID" value="NZ_AP031492.1"/>
</dbReference>
<dbReference type="EMBL" id="CAADAN010000012">
    <property type="protein sequence ID" value="VFD34217.1"/>
    <property type="molecule type" value="Genomic_DNA"/>
</dbReference>
<evidence type="ECO:0000313" key="2">
    <source>
        <dbReference type="EMBL" id="CDS89488.1"/>
    </source>
</evidence>
<dbReference type="GeneID" id="66355792"/>
<dbReference type="SUPFAM" id="SSF52540">
    <property type="entry name" value="P-loop containing nucleoside triphosphate hydrolases"/>
    <property type="match status" value="2"/>
</dbReference>
<dbReference type="EMBL" id="LK932372">
    <property type="protein sequence ID" value="CDS85094.1"/>
    <property type="molecule type" value="Genomic_DNA"/>
</dbReference>
<keyword evidence="4" id="KW-0067">ATP-binding</keyword>
<protein>
    <submittedName>
        <fullName evidence="4">ATP-binding protein</fullName>
    </submittedName>
    <submittedName>
        <fullName evidence="2 6">ATP/GTP-binding protein</fullName>
    </submittedName>
    <submittedName>
        <fullName evidence="5">LAO/AO transport system ATPase</fullName>
    </submittedName>
</protein>
<dbReference type="Proteomes" id="UP000189137">
    <property type="component" value="Unassembled WGS sequence"/>
</dbReference>
<dbReference type="Proteomes" id="UP000878956">
    <property type="component" value="Unassembled WGS sequence"/>
</dbReference>
<dbReference type="Gene3D" id="3.40.50.300">
    <property type="entry name" value="P-loop containing nucleotide triphosphate hydrolases"/>
    <property type="match status" value="1"/>
</dbReference>
<dbReference type="InterPro" id="IPR027417">
    <property type="entry name" value="P-loop_NTPase"/>
</dbReference>
<keyword evidence="4" id="KW-0547">Nucleotide-binding</keyword>
<evidence type="ECO:0000313" key="8">
    <source>
        <dbReference type="Proteomes" id="UP000411588"/>
    </source>
</evidence>
<evidence type="ECO:0000313" key="6">
    <source>
        <dbReference type="EMBL" id="VFD34217.1"/>
    </source>
</evidence>
<evidence type="ECO:0000313" key="1">
    <source>
        <dbReference type="EMBL" id="CDS85094.1"/>
    </source>
</evidence>
<dbReference type="GO" id="GO:0005524">
    <property type="term" value="F:ATP binding"/>
    <property type="evidence" value="ECO:0007669"/>
    <property type="project" value="UniProtKB-KW"/>
</dbReference>
<reference evidence="1" key="1">
    <citation type="submission" date="2014-07" db="EMBL/GenBank/DDBJ databases">
        <authorList>
            <person name="Monot Marc"/>
        </authorList>
    </citation>
    <scope>NUCLEOTIDE SEQUENCE</scope>
    <source>
        <strain evidence="3">7032989</strain>
        <strain evidence="1">7032994</strain>
    </source>
</reference>
<dbReference type="AlphaFoldDB" id="A0A031WEG6"/>
<dbReference type="EMBL" id="DAEPXK010000011">
    <property type="protein sequence ID" value="HBH1541949.1"/>
    <property type="molecule type" value="Genomic_DNA"/>
</dbReference>
<reference evidence="4" key="3">
    <citation type="journal article" date="2018" name="Genome Biol.">
        <title>SKESA: strategic k-mer extension for scrupulous assemblies.</title>
        <authorList>
            <person name="Souvorov A."/>
            <person name="Agarwala R."/>
            <person name="Lipman D.J."/>
        </authorList>
    </citation>
    <scope>NUCLEOTIDE SEQUENCE</scope>
    <source>
        <strain evidence="4">HN1000</strain>
    </source>
</reference>
<dbReference type="KEGG" id="pdf:CD630DERM_32980"/>
<evidence type="ECO:0000313" key="3">
    <source>
        <dbReference type="EMBL" id="CDT69216.1"/>
    </source>
</evidence>
<name>A0A031WEG6_CLODI</name>
<dbReference type="EMBL" id="LK933338">
    <property type="protein sequence ID" value="CDT69216.1"/>
    <property type="molecule type" value="Genomic_DNA"/>
</dbReference>
<organism evidence="1">
    <name type="scientific">Clostridioides difficile</name>
    <name type="common">Peptoclostridium difficile</name>
    <dbReference type="NCBI Taxonomy" id="1496"/>
    <lineage>
        <taxon>Bacteria</taxon>
        <taxon>Bacillati</taxon>
        <taxon>Bacillota</taxon>
        <taxon>Clostridia</taxon>
        <taxon>Peptostreptococcales</taxon>
        <taxon>Peptostreptococcaceae</taxon>
        <taxon>Clostridioides</taxon>
    </lineage>
</organism>
<accession>A0A031WEG6</accession>
<dbReference type="EMBL" id="LK932529">
    <property type="protein sequence ID" value="CDS89488.1"/>
    <property type="molecule type" value="Genomic_DNA"/>
</dbReference>
<dbReference type="PATRIC" id="fig|1496.1373.peg.1555"/>
<evidence type="ECO:0000313" key="5">
    <source>
        <dbReference type="EMBL" id="SJS59233.1"/>
    </source>
</evidence>
<evidence type="ECO:0000313" key="7">
    <source>
        <dbReference type="Proteomes" id="UP000189137"/>
    </source>
</evidence>